<accession>A0A428NZF2</accession>
<sequence>MYSEHHIQQYLGHIGFPGDKHPTDRLEFLTELQRRQLERVPFENLSLHYSTKKQLSLDPEDLFEKIVHRSRGGYCLENNNFFGHILRSLGFDCIYVAARVKRPAQDANGSNWFGWSHLAVLVTIQEQQYLVDVGHGSACPTKPIPLVANTVISGIHRQQLRLEYKSLPEHTDKNQRVWVYSHRENDESPWVDAYCFTEQECLTTDFEVMNHFPMTSPQSLFTQNVLAQRFLANDNVSELIGSVILFRNRLKLSMPKAGVTEHILKSEAERVAAIERWFRIQLDAKDRRGIQGSPNELGV</sequence>
<evidence type="ECO:0000313" key="4">
    <source>
        <dbReference type="Proteomes" id="UP000288168"/>
    </source>
</evidence>
<proteinExistence type="inferred from homology"/>
<dbReference type="GO" id="GO:0016407">
    <property type="term" value="F:acetyltransferase activity"/>
    <property type="evidence" value="ECO:0007669"/>
    <property type="project" value="InterPro"/>
</dbReference>
<dbReference type="SUPFAM" id="SSF54001">
    <property type="entry name" value="Cysteine proteinases"/>
    <property type="match status" value="1"/>
</dbReference>
<dbReference type="PRINTS" id="PR01543">
    <property type="entry name" value="ANATRNSFRASE"/>
</dbReference>
<evidence type="ECO:0000256" key="2">
    <source>
        <dbReference type="RuleBase" id="RU003452"/>
    </source>
</evidence>
<dbReference type="EMBL" id="NKCI01000246">
    <property type="protein sequence ID" value="RSL46099.1"/>
    <property type="molecule type" value="Genomic_DNA"/>
</dbReference>
<dbReference type="Proteomes" id="UP000288168">
    <property type="component" value="Unassembled WGS sequence"/>
</dbReference>
<organism evidence="3 4">
    <name type="scientific">Fusarium duplospermum</name>
    <dbReference type="NCBI Taxonomy" id="1325734"/>
    <lineage>
        <taxon>Eukaryota</taxon>
        <taxon>Fungi</taxon>
        <taxon>Dikarya</taxon>
        <taxon>Ascomycota</taxon>
        <taxon>Pezizomycotina</taxon>
        <taxon>Sordariomycetes</taxon>
        <taxon>Hypocreomycetidae</taxon>
        <taxon>Hypocreales</taxon>
        <taxon>Nectriaceae</taxon>
        <taxon>Fusarium</taxon>
        <taxon>Fusarium solani species complex</taxon>
    </lineage>
</organism>
<dbReference type="Gene3D" id="3.30.2140.20">
    <property type="match status" value="1"/>
</dbReference>
<dbReference type="InterPro" id="IPR001447">
    <property type="entry name" value="Arylamine_N-AcTrfase"/>
</dbReference>
<comment type="similarity">
    <text evidence="1 2">Belongs to the arylamine N-acetyltransferase family.</text>
</comment>
<dbReference type="PANTHER" id="PTHR11786:SF0">
    <property type="entry name" value="ARYLAMINE N-ACETYLTRANSFERASE 4-RELATED"/>
    <property type="match status" value="1"/>
</dbReference>
<protein>
    <submittedName>
        <fullName evidence="3">Uncharacterized protein</fullName>
    </submittedName>
</protein>
<evidence type="ECO:0000256" key="1">
    <source>
        <dbReference type="ARBA" id="ARBA00006547"/>
    </source>
</evidence>
<evidence type="ECO:0000313" key="3">
    <source>
        <dbReference type="EMBL" id="RSL46099.1"/>
    </source>
</evidence>
<dbReference type="STRING" id="1325734.A0A428NZF2"/>
<dbReference type="AlphaFoldDB" id="A0A428NZF2"/>
<name>A0A428NZF2_9HYPO</name>
<reference evidence="3 4" key="1">
    <citation type="submission" date="2017-06" db="EMBL/GenBank/DDBJ databases">
        <title>Comparative genomic analysis of Ambrosia Fusariam Clade fungi.</title>
        <authorList>
            <person name="Stajich J.E."/>
            <person name="Carrillo J."/>
            <person name="Kijimoto T."/>
            <person name="Eskalen A."/>
            <person name="O'Donnell K."/>
            <person name="Kasson M."/>
        </authorList>
    </citation>
    <scope>NUCLEOTIDE SEQUENCE [LARGE SCALE GENOMIC DNA]</scope>
    <source>
        <strain evidence="3 4">NRRL62584</strain>
    </source>
</reference>
<dbReference type="Pfam" id="PF00797">
    <property type="entry name" value="Acetyltransf_2"/>
    <property type="match status" value="1"/>
</dbReference>
<keyword evidence="2" id="KW-0012">Acyltransferase</keyword>
<dbReference type="OrthoDB" id="10260017at2759"/>
<dbReference type="PANTHER" id="PTHR11786">
    <property type="entry name" value="N-HYDROXYARYLAMINE O-ACETYLTRANSFERASE"/>
    <property type="match status" value="1"/>
</dbReference>
<dbReference type="InterPro" id="IPR038765">
    <property type="entry name" value="Papain-like_cys_pep_sf"/>
</dbReference>
<keyword evidence="4" id="KW-1185">Reference proteome</keyword>
<dbReference type="InterPro" id="IPR053710">
    <property type="entry name" value="Arylamine_NAT_domain_sf"/>
</dbReference>
<comment type="caution">
    <text evidence="3">The sequence shown here is derived from an EMBL/GenBank/DDBJ whole genome shotgun (WGS) entry which is preliminary data.</text>
</comment>
<keyword evidence="2" id="KW-0808">Transferase</keyword>
<gene>
    <name evidence="3" type="ORF">CEP54_014004</name>
</gene>